<keyword evidence="9 18" id="KW-0460">Magnesium</keyword>
<evidence type="ECO:0000256" key="9">
    <source>
        <dbReference type="ARBA" id="ARBA00022842"/>
    </source>
</evidence>
<feature type="binding site" evidence="18">
    <location>
        <position position="399"/>
    </location>
    <ligand>
        <name>acetyl-CoA</name>
        <dbReference type="ChEBI" id="CHEBI:57288"/>
    </ligand>
</feature>
<dbReference type="GO" id="GO:0009252">
    <property type="term" value="P:peptidoglycan biosynthetic process"/>
    <property type="evidence" value="ECO:0007669"/>
    <property type="project" value="UniProtKB-UniRule"/>
</dbReference>
<comment type="pathway">
    <text evidence="18">Nucleotide-sugar biosynthesis; UDP-N-acetyl-alpha-D-glucosamine biosynthesis; UDP-N-acetyl-alpha-D-glucosamine from N-acetyl-alpha-D-glucosamine 1-phosphate: step 1/1.</text>
</comment>
<keyword evidence="5 18" id="KW-0808">Transferase</keyword>
<comment type="function">
    <text evidence="17 18">Catalyzes the last two sequential reactions in the de novo biosynthetic pathway for UDP-N-acetylglucosamine (UDP-GlcNAc). The C-terminal domain catalyzes the transfer of acetyl group from acetyl coenzyme A to glucosamine-1-phosphate (GlcN-1-P) to produce N-acetylglucosamine-1-phosphate (GlcNAc-1-P), which is converted into UDP-GlcNAc by the transfer of uridine 5-monophosphate (from uridine 5-triphosphate), a reaction catalyzed by the N-terminal domain.</text>
</comment>
<reference evidence="20 21" key="1">
    <citation type="submission" date="2007-06" db="EMBL/GenBank/DDBJ databases">
        <authorList>
            <person name="Green D."/>
            <person name="Ferriera S."/>
            <person name="Johnson J."/>
            <person name="Kravitz S."/>
            <person name="Beeson K."/>
            <person name="Sutton G."/>
            <person name="Rogers Y.-H."/>
            <person name="Friedman R."/>
            <person name="Frazier M."/>
            <person name="Venter J.C."/>
        </authorList>
    </citation>
    <scope>NUCLEOTIDE SEQUENCE [LARGE SCALE GENOMIC DNA]</scope>
    <source>
        <strain evidence="20 21">DG893</strain>
    </source>
</reference>
<dbReference type="InterPro" id="IPR038009">
    <property type="entry name" value="GlmU_C_LbH"/>
</dbReference>
<comment type="pathway">
    <text evidence="18">Bacterial outer membrane biogenesis; LPS lipid A biosynthesis.</text>
</comment>
<feature type="binding site" evidence="18">
    <location>
        <begin position="29"/>
        <end position="32"/>
    </location>
    <ligand>
        <name>UDP-N-acetyl-alpha-D-glucosamine</name>
        <dbReference type="ChEBI" id="CHEBI:57705"/>
    </ligand>
</feature>
<dbReference type="HAMAP" id="MF_01631">
    <property type="entry name" value="GlmU"/>
    <property type="match status" value="1"/>
</dbReference>
<evidence type="ECO:0000256" key="16">
    <source>
        <dbReference type="ARBA" id="ARBA00048493"/>
    </source>
</evidence>
<evidence type="ECO:0000256" key="3">
    <source>
        <dbReference type="ARBA" id="ARBA00007947"/>
    </source>
</evidence>
<feature type="binding site" evidence="18">
    <location>
        <position position="459"/>
    </location>
    <ligand>
        <name>acetyl-CoA</name>
        <dbReference type="ChEBI" id="CHEBI:57288"/>
    </ligand>
</feature>
<feature type="binding site" evidence="18">
    <location>
        <position position="246"/>
    </location>
    <ligand>
        <name>Mg(2+)</name>
        <dbReference type="ChEBI" id="CHEBI:18420"/>
    </ligand>
</feature>
<evidence type="ECO:0000256" key="6">
    <source>
        <dbReference type="ARBA" id="ARBA00022695"/>
    </source>
</evidence>
<organism evidence="20 21">
    <name type="scientific">Marinobacter algicola DG893</name>
    <dbReference type="NCBI Taxonomy" id="443152"/>
    <lineage>
        <taxon>Bacteria</taxon>
        <taxon>Pseudomonadati</taxon>
        <taxon>Pseudomonadota</taxon>
        <taxon>Gammaproteobacteria</taxon>
        <taxon>Pseudomonadales</taxon>
        <taxon>Marinobacteraceae</taxon>
        <taxon>Marinobacter</taxon>
    </lineage>
</organism>
<dbReference type="PROSITE" id="PS00101">
    <property type="entry name" value="HEXAPEP_TRANSFERASES"/>
    <property type="match status" value="1"/>
</dbReference>
<keyword evidence="13 18" id="KW-0012">Acyltransferase</keyword>
<dbReference type="PANTHER" id="PTHR43584:SF3">
    <property type="entry name" value="BIFUNCTIONAL PROTEIN GLMU"/>
    <property type="match status" value="1"/>
</dbReference>
<feature type="binding site" evidence="18">
    <location>
        <position position="188"/>
    </location>
    <ligand>
        <name>UDP-N-acetyl-alpha-D-glucosamine</name>
        <dbReference type="ChEBI" id="CHEBI:57705"/>
    </ligand>
</feature>
<gene>
    <name evidence="18" type="primary">glmU</name>
    <name evidence="20" type="ORF">MDG893_18312</name>
</gene>
<keyword evidence="7 18" id="KW-0479">Metal-binding</keyword>
<dbReference type="STRING" id="443152.MDG893_18312"/>
<dbReference type="InterPro" id="IPR001451">
    <property type="entry name" value="Hexapep"/>
</dbReference>
<dbReference type="Pfam" id="PF00132">
    <property type="entry name" value="Hexapep"/>
    <property type="match status" value="1"/>
</dbReference>
<accession>A6EYB5</accession>
<comment type="pathway">
    <text evidence="18">Nucleotide-sugar biosynthesis; UDP-N-acetyl-alpha-D-glucosamine biosynthesis; N-acetyl-alpha-D-glucosamine 1-phosphate from alpha-D-glucosamine 6-phosphate (route II): step 2/2.</text>
</comment>
<dbReference type="GO" id="GO:0008360">
    <property type="term" value="P:regulation of cell shape"/>
    <property type="evidence" value="ECO:0007669"/>
    <property type="project" value="UniProtKB-KW"/>
</dbReference>
<comment type="subunit">
    <text evidence="18">Homotrimer.</text>
</comment>
<dbReference type="SUPFAM" id="SSF53448">
    <property type="entry name" value="Nucleotide-diphospho-sugar transferases"/>
    <property type="match status" value="1"/>
</dbReference>
<evidence type="ECO:0000256" key="10">
    <source>
        <dbReference type="ARBA" id="ARBA00022960"/>
    </source>
</evidence>
<feature type="region of interest" description="N-acetyltransferase" evidence="18">
    <location>
        <begin position="270"/>
        <end position="474"/>
    </location>
</feature>
<feature type="binding site" evidence="18">
    <location>
        <begin position="405"/>
        <end position="406"/>
    </location>
    <ligand>
        <name>acetyl-CoA</name>
        <dbReference type="ChEBI" id="CHEBI:57288"/>
    </ligand>
</feature>
<evidence type="ECO:0000256" key="1">
    <source>
        <dbReference type="ARBA" id="ARBA00004496"/>
    </source>
</evidence>
<feature type="binding site" evidence="18">
    <location>
        <position position="385"/>
    </location>
    <ligand>
        <name>UDP-N-acetyl-alpha-D-glucosamine</name>
        <dbReference type="ChEBI" id="CHEBI:57705"/>
    </ligand>
</feature>
<dbReference type="GO" id="GO:0019134">
    <property type="term" value="F:glucosamine-1-phosphate N-acetyltransferase activity"/>
    <property type="evidence" value="ECO:0007669"/>
    <property type="project" value="UniProtKB-UniRule"/>
</dbReference>
<comment type="cofactor">
    <cofactor evidence="18">
        <name>Mg(2+)</name>
        <dbReference type="ChEBI" id="CHEBI:18420"/>
    </cofactor>
    <text evidence="18">Binds 1 Mg(2+) ion per subunit.</text>
</comment>
<dbReference type="CDD" id="cd03353">
    <property type="entry name" value="LbH_GlmU_C"/>
    <property type="match status" value="1"/>
</dbReference>
<keyword evidence="10 18" id="KW-0133">Cell shape</keyword>
<feature type="binding site" evidence="18">
    <location>
        <position position="173"/>
    </location>
    <ligand>
        <name>UDP-N-acetyl-alpha-D-glucosamine</name>
        <dbReference type="ChEBI" id="CHEBI:57705"/>
    </ligand>
</feature>
<dbReference type="InterPro" id="IPR025877">
    <property type="entry name" value="MobA-like_NTP_Trfase"/>
</dbReference>
<feature type="region of interest" description="Pyrophosphorylase" evidence="18">
    <location>
        <begin position="1"/>
        <end position="248"/>
    </location>
</feature>
<dbReference type="AlphaFoldDB" id="A6EYB5"/>
<name>A6EYB5_9GAMM</name>
<feature type="binding site" evidence="18">
    <location>
        <position position="43"/>
    </location>
    <ligand>
        <name>UDP-N-acetyl-alpha-D-glucosamine</name>
        <dbReference type="ChEBI" id="CHEBI:57705"/>
    </ligand>
</feature>
<dbReference type="EC" id="2.3.1.157" evidence="18"/>
<evidence type="ECO:0000313" key="20">
    <source>
        <dbReference type="EMBL" id="EDM48523.1"/>
    </source>
</evidence>
<keyword evidence="21" id="KW-1185">Reference proteome</keyword>
<keyword evidence="11 18" id="KW-0573">Peptidoglycan synthesis</keyword>
<comment type="similarity">
    <text evidence="3 18">In the N-terminal section; belongs to the N-acetylglucosamine-1-phosphate uridyltransferase family.</text>
</comment>
<evidence type="ECO:0000256" key="15">
    <source>
        <dbReference type="ARBA" id="ARBA00048247"/>
    </source>
</evidence>
<feature type="binding site" evidence="18">
    <location>
        <position position="123"/>
    </location>
    <ligand>
        <name>Mg(2+)</name>
        <dbReference type="ChEBI" id="CHEBI:18420"/>
    </ligand>
</feature>
<evidence type="ECO:0000256" key="12">
    <source>
        <dbReference type="ARBA" id="ARBA00023268"/>
    </source>
</evidence>
<feature type="binding site" evidence="18">
    <location>
        <position position="370"/>
    </location>
    <ligand>
        <name>UDP-N-acetyl-alpha-D-glucosamine</name>
        <dbReference type="ChEBI" id="CHEBI:57705"/>
    </ligand>
</feature>
<comment type="caution">
    <text evidence="20">The sequence shown here is derived from an EMBL/GenBank/DDBJ whole genome shotgun (WGS) entry which is preliminary data.</text>
</comment>
<keyword evidence="14 18" id="KW-0961">Cell wall biogenesis/degradation</keyword>
<dbReference type="UniPathway" id="UPA00113">
    <property type="reaction ID" value="UER00532"/>
</dbReference>
<comment type="similarity">
    <text evidence="2 18">In the C-terminal section; belongs to the transferase hexapeptide repeat family.</text>
</comment>
<evidence type="ECO:0000256" key="7">
    <source>
        <dbReference type="ARBA" id="ARBA00022723"/>
    </source>
</evidence>
<feature type="binding site" evidence="18">
    <location>
        <position position="94"/>
    </location>
    <ligand>
        <name>UDP-N-acetyl-alpha-D-glucosamine</name>
        <dbReference type="ChEBI" id="CHEBI:57705"/>
    </ligand>
</feature>
<dbReference type="Gene3D" id="2.160.10.10">
    <property type="entry name" value="Hexapeptide repeat proteins"/>
    <property type="match status" value="1"/>
</dbReference>
<keyword evidence="12 18" id="KW-0511">Multifunctional enzyme</keyword>
<keyword evidence="4 18" id="KW-0963">Cytoplasm</keyword>
<dbReference type="InterPro" id="IPR005882">
    <property type="entry name" value="Bifunctional_GlmU"/>
</dbReference>
<dbReference type="InterPro" id="IPR029044">
    <property type="entry name" value="Nucleotide-diphossugar_trans"/>
</dbReference>
<dbReference type="GO" id="GO:0016020">
    <property type="term" value="C:membrane"/>
    <property type="evidence" value="ECO:0007669"/>
    <property type="project" value="GOC"/>
</dbReference>
<feature type="binding site" evidence="18">
    <location>
        <position position="442"/>
    </location>
    <ligand>
        <name>acetyl-CoA</name>
        <dbReference type="ChEBI" id="CHEBI:57288"/>
    </ligand>
</feature>
<evidence type="ECO:0000256" key="2">
    <source>
        <dbReference type="ARBA" id="ARBA00007707"/>
    </source>
</evidence>
<dbReference type="UniPathway" id="UPA00973"/>
<dbReference type="GO" id="GO:0000287">
    <property type="term" value="F:magnesium ion binding"/>
    <property type="evidence" value="ECO:0007669"/>
    <property type="project" value="UniProtKB-UniRule"/>
</dbReference>
<feature type="domain" description="MobA-like NTP transferase" evidence="19">
    <location>
        <begin position="26"/>
        <end position="141"/>
    </location>
</feature>
<evidence type="ECO:0000256" key="11">
    <source>
        <dbReference type="ARBA" id="ARBA00022984"/>
    </source>
</evidence>
<dbReference type="EC" id="2.7.7.23" evidence="18"/>
<dbReference type="InterPro" id="IPR018357">
    <property type="entry name" value="Hexapep_transf_CS"/>
</dbReference>
<dbReference type="GO" id="GO:0006048">
    <property type="term" value="P:UDP-N-acetylglucosamine biosynthetic process"/>
    <property type="evidence" value="ECO:0007669"/>
    <property type="project" value="UniProtKB-UniPathway"/>
</dbReference>
<comment type="subcellular location">
    <subcellularLocation>
        <location evidence="1 18">Cytoplasm</location>
    </subcellularLocation>
</comment>
<evidence type="ECO:0000256" key="4">
    <source>
        <dbReference type="ARBA" id="ARBA00022490"/>
    </source>
</evidence>
<protein>
    <recommendedName>
        <fullName evidence="18">Bifunctional protein GlmU</fullName>
    </recommendedName>
    <domain>
        <recommendedName>
            <fullName evidence="18">UDP-N-acetylglucosamine pyrophosphorylase</fullName>
            <ecNumber evidence="18">2.7.7.23</ecNumber>
        </recommendedName>
        <alternativeName>
            <fullName evidence="18">N-acetylglucosamine-1-phosphate uridyltransferase</fullName>
        </alternativeName>
    </domain>
    <domain>
        <recommendedName>
            <fullName evidence="18">Glucosamine-1-phosphate N-acetyltransferase</fullName>
            <ecNumber evidence="18">2.3.1.157</ecNumber>
        </recommendedName>
    </domain>
</protein>
<feature type="binding site" evidence="18">
    <location>
        <begin position="99"/>
        <end position="100"/>
    </location>
    <ligand>
        <name>UDP-N-acetyl-alpha-D-glucosamine</name>
        <dbReference type="ChEBI" id="CHEBI:57705"/>
    </ligand>
</feature>
<comment type="catalytic activity">
    <reaction evidence="15 18">
        <text>alpha-D-glucosamine 1-phosphate + acetyl-CoA = N-acetyl-alpha-D-glucosamine 1-phosphate + CoA + H(+)</text>
        <dbReference type="Rhea" id="RHEA:13725"/>
        <dbReference type="ChEBI" id="CHEBI:15378"/>
        <dbReference type="ChEBI" id="CHEBI:57287"/>
        <dbReference type="ChEBI" id="CHEBI:57288"/>
        <dbReference type="ChEBI" id="CHEBI:57776"/>
        <dbReference type="ChEBI" id="CHEBI:58516"/>
        <dbReference type="EC" id="2.3.1.157"/>
    </reaction>
</comment>
<feature type="region of interest" description="Linker" evidence="18">
    <location>
        <begin position="249"/>
        <end position="269"/>
    </location>
</feature>
<proteinExistence type="inferred from homology"/>
<dbReference type="GO" id="GO:0009245">
    <property type="term" value="P:lipid A biosynthetic process"/>
    <property type="evidence" value="ECO:0007669"/>
    <property type="project" value="UniProtKB-UniRule"/>
</dbReference>
<dbReference type="Gene3D" id="3.90.550.10">
    <property type="entry name" value="Spore Coat Polysaccharide Biosynthesis Protein SpsA, Chain A"/>
    <property type="match status" value="1"/>
</dbReference>
<keyword evidence="6 18" id="KW-0548">Nucleotidyltransferase</keyword>
<evidence type="ECO:0000259" key="19">
    <source>
        <dbReference type="Pfam" id="PF12804"/>
    </source>
</evidence>
<feature type="binding site" evidence="18">
    <location>
        <position position="352"/>
    </location>
    <ligand>
        <name>UDP-N-acetyl-alpha-D-glucosamine</name>
        <dbReference type="ChEBI" id="CHEBI:57705"/>
    </ligand>
</feature>
<dbReference type="GO" id="GO:0071555">
    <property type="term" value="P:cell wall organization"/>
    <property type="evidence" value="ECO:0007669"/>
    <property type="project" value="UniProtKB-KW"/>
</dbReference>
<dbReference type="InterPro" id="IPR050065">
    <property type="entry name" value="GlmU-like"/>
</dbReference>
<evidence type="ECO:0000256" key="14">
    <source>
        <dbReference type="ARBA" id="ARBA00023316"/>
    </source>
</evidence>
<feature type="binding site" evidence="18">
    <location>
        <position position="158"/>
    </location>
    <ligand>
        <name>UDP-N-acetyl-alpha-D-glucosamine</name>
        <dbReference type="ChEBI" id="CHEBI:57705"/>
    </ligand>
</feature>
<sequence length="474" mass="50488">MRFFCIQALKLATDPERGNRMTPLHVVILAAGQGSRMKSSLPKVLHRVAGKPMLHHVIDTARQLGASGIHGVIGHGAEQVRQITPAEDLIWALQEQQLGTGHAVAQALPALPDEARVLILYGDVPLTNVETLQNLVSQVSDRSLALLTVNLETPDGYGRILRDDSGKVRAIVEQKDATDAQKQIREVNTGILAVSARHLKDWLPQLSNRNAQGEYYLTDIIAMAADRGVEIAVAQPGSEYEVQGVNNRLQLAELERWVQRQEADRLMTEGATLADPARVDVRGELSVGQDVLIDVNVVFEGTVSLADGVSIGPGCVIRDSQIAAGTSIEAYSVIDGADVGAGASIGPFARLRPGTRLAARTKVGNFVETKKADVGEGSKINHLSYVGDTSLGRNVNVGAGTITCNYDGVNKSRTVIGDDVFVGSNTSLVAPVSIASGSTVGAGSTITRDVAESELAVARARQRNISGWERPTKK</sequence>
<evidence type="ECO:0000256" key="13">
    <source>
        <dbReference type="ARBA" id="ARBA00023315"/>
    </source>
</evidence>
<evidence type="ECO:0000256" key="8">
    <source>
        <dbReference type="ARBA" id="ARBA00022737"/>
    </source>
</evidence>
<comment type="catalytic activity">
    <reaction evidence="16 18">
        <text>N-acetyl-alpha-D-glucosamine 1-phosphate + UTP + H(+) = UDP-N-acetyl-alpha-D-glucosamine + diphosphate</text>
        <dbReference type="Rhea" id="RHEA:13509"/>
        <dbReference type="ChEBI" id="CHEBI:15378"/>
        <dbReference type="ChEBI" id="CHEBI:33019"/>
        <dbReference type="ChEBI" id="CHEBI:46398"/>
        <dbReference type="ChEBI" id="CHEBI:57705"/>
        <dbReference type="ChEBI" id="CHEBI:57776"/>
        <dbReference type="EC" id="2.7.7.23"/>
    </reaction>
</comment>
<dbReference type="GO" id="GO:0005737">
    <property type="term" value="C:cytoplasm"/>
    <property type="evidence" value="ECO:0007669"/>
    <property type="project" value="UniProtKB-SubCell"/>
</dbReference>
<dbReference type="Pfam" id="PF12804">
    <property type="entry name" value="NTP_transf_3"/>
    <property type="match status" value="1"/>
</dbReference>
<dbReference type="GO" id="GO:0003977">
    <property type="term" value="F:UDP-N-acetylglucosamine diphosphorylase activity"/>
    <property type="evidence" value="ECO:0007669"/>
    <property type="project" value="UniProtKB-UniRule"/>
</dbReference>
<dbReference type="CDD" id="cd02540">
    <property type="entry name" value="GT2_GlmU_N_bac"/>
    <property type="match status" value="1"/>
</dbReference>
<dbReference type="SUPFAM" id="SSF51161">
    <property type="entry name" value="Trimeric LpxA-like enzymes"/>
    <property type="match status" value="1"/>
</dbReference>
<evidence type="ECO:0000256" key="17">
    <source>
        <dbReference type="ARBA" id="ARBA00049628"/>
    </source>
</evidence>
<evidence type="ECO:0000256" key="5">
    <source>
        <dbReference type="ARBA" id="ARBA00022679"/>
    </source>
</evidence>
<dbReference type="NCBIfam" id="TIGR01173">
    <property type="entry name" value="glmU"/>
    <property type="match status" value="1"/>
</dbReference>
<dbReference type="InterPro" id="IPR011004">
    <property type="entry name" value="Trimer_LpxA-like_sf"/>
</dbReference>
<dbReference type="GO" id="GO:0000902">
    <property type="term" value="P:cell morphogenesis"/>
    <property type="evidence" value="ECO:0007669"/>
    <property type="project" value="UniProtKB-UniRule"/>
</dbReference>
<evidence type="ECO:0000313" key="21">
    <source>
        <dbReference type="Proteomes" id="UP000005856"/>
    </source>
</evidence>
<dbReference type="PANTHER" id="PTHR43584">
    <property type="entry name" value="NUCLEOTIDYL TRANSFERASE"/>
    <property type="match status" value="1"/>
</dbReference>
<dbReference type="EMBL" id="ABCP01000006">
    <property type="protein sequence ID" value="EDM48523.1"/>
    <property type="molecule type" value="Genomic_DNA"/>
</dbReference>
<feature type="binding site" evidence="18">
    <location>
        <position position="396"/>
    </location>
    <ligand>
        <name>UDP-N-acetyl-alpha-D-glucosamine</name>
        <dbReference type="ChEBI" id="CHEBI:57705"/>
    </ligand>
</feature>
<evidence type="ECO:0000256" key="18">
    <source>
        <dbReference type="HAMAP-Rule" id="MF_01631"/>
    </source>
</evidence>
<dbReference type="eggNOG" id="COG1207">
    <property type="taxonomic scope" value="Bacteria"/>
</dbReference>
<feature type="binding site" evidence="18">
    <location>
        <begin position="121"/>
        <end position="123"/>
    </location>
    <ligand>
        <name>UDP-N-acetyl-alpha-D-glucosamine</name>
        <dbReference type="ChEBI" id="CHEBI:57705"/>
    </ligand>
</feature>
<dbReference type="Proteomes" id="UP000005856">
    <property type="component" value="Unassembled WGS sequence"/>
</dbReference>
<feature type="active site" description="Proton acceptor" evidence="18">
    <location>
        <position position="382"/>
    </location>
</feature>
<feature type="binding site" evidence="18">
    <location>
        <position position="246"/>
    </location>
    <ligand>
        <name>UDP-N-acetyl-alpha-D-glucosamine</name>
        <dbReference type="ChEBI" id="CHEBI:57705"/>
    </ligand>
</feature>
<feature type="binding site" evidence="18">
    <location>
        <position position="424"/>
    </location>
    <ligand>
        <name>acetyl-CoA</name>
        <dbReference type="ChEBI" id="CHEBI:57288"/>
    </ligand>
</feature>
<keyword evidence="8 18" id="KW-0677">Repeat</keyword>